<keyword evidence="18" id="KW-1185">Reference proteome</keyword>
<evidence type="ECO:0000256" key="9">
    <source>
        <dbReference type="ARBA" id="ARBA00022932"/>
    </source>
</evidence>
<dbReference type="FunFam" id="3.30.70.270:FF:000026">
    <property type="entry name" value="Transposon Ty3-G Gag-Pol polyprotein"/>
    <property type="match status" value="1"/>
</dbReference>
<dbReference type="InterPro" id="IPR016197">
    <property type="entry name" value="Chromo-like_dom_sf"/>
</dbReference>
<evidence type="ECO:0000259" key="15">
    <source>
        <dbReference type="PROSITE" id="PS50878"/>
    </source>
</evidence>
<keyword evidence="10" id="KW-0238">DNA-binding</keyword>
<dbReference type="GO" id="GO:0046872">
    <property type="term" value="F:metal ion binding"/>
    <property type="evidence" value="ECO:0007669"/>
    <property type="project" value="UniProtKB-KW"/>
</dbReference>
<dbReference type="RefSeq" id="XP_011270808.1">
    <property type="nucleotide sequence ID" value="XM_011272506.1"/>
</dbReference>
<keyword evidence="7" id="KW-0229">DNA integration</keyword>
<dbReference type="PROSITE" id="PS50878">
    <property type="entry name" value="RT_POL"/>
    <property type="match status" value="1"/>
</dbReference>
<dbReference type="PANTHER" id="PTHR37984">
    <property type="entry name" value="PROTEIN CBG26694"/>
    <property type="match status" value="1"/>
</dbReference>
<dbReference type="PROSITE" id="PS00598">
    <property type="entry name" value="CHROMO_1"/>
    <property type="match status" value="1"/>
</dbReference>
<dbReference type="STRING" id="595528.A0A0D2UQZ6"/>
<keyword evidence="9" id="KW-0808">Transferase</keyword>
<reference evidence="18" key="1">
    <citation type="submission" date="2011-02" db="EMBL/GenBank/DDBJ databases">
        <title>The Genome Sequence of Capsaspora owczarzaki ATCC 30864.</title>
        <authorList>
            <person name="Russ C."/>
            <person name="Cuomo C."/>
            <person name="Burger G."/>
            <person name="Gray M.W."/>
            <person name="Holland P.W.H."/>
            <person name="King N."/>
            <person name="Lang F.B.F."/>
            <person name="Roger A.J."/>
            <person name="Ruiz-Trillo I."/>
            <person name="Young S.K."/>
            <person name="Zeng Q."/>
            <person name="Gargeya S."/>
            <person name="Alvarado L."/>
            <person name="Berlin A."/>
            <person name="Chapman S.B."/>
            <person name="Chen Z."/>
            <person name="Freedman E."/>
            <person name="Gellesch M."/>
            <person name="Goldberg J."/>
            <person name="Griggs A."/>
            <person name="Gujja S."/>
            <person name="Heilman E."/>
            <person name="Heiman D."/>
            <person name="Howarth C."/>
            <person name="Mehta T."/>
            <person name="Neiman D."/>
            <person name="Pearson M."/>
            <person name="Roberts A."/>
            <person name="Saif S."/>
            <person name="Shea T."/>
            <person name="Shenoy N."/>
            <person name="Sisk P."/>
            <person name="Stolte C."/>
            <person name="Sykes S."/>
            <person name="White J."/>
            <person name="Yandava C."/>
            <person name="Haas B."/>
            <person name="Nusbaum C."/>
            <person name="Birren B."/>
        </authorList>
    </citation>
    <scope>NUCLEOTIDE SEQUENCE</scope>
    <source>
        <strain evidence="18">ATCC 30864</strain>
    </source>
</reference>
<dbReference type="OrthoDB" id="3364639at2759"/>
<dbReference type="Gene3D" id="1.10.340.70">
    <property type="match status" value="1"/>
</dbReference>
<keyword evidence="6" id="KW-0460">Magnesium</keyword>
<comment type="subcellular location">
    <subcellularLocation>
        <location evidence="1">Nucleus</location>
    </subcellularLocation>
</comment>
<dbReference type="InterPro" id="IPR001584">
    <property type="entry name" value="Integrase_cat-core"/>
</dbReference>
<evidence type="ECO:0000256" key="10">
    <source>
        <dbReference type="ARBA" id="ARBA00023125"/>
    </source>
</evidence>
<dbReference type="InterPro" id="IPR012337">
    <property type="entry name" value="RNaseH-like_sf"/>
</dbReference>
<dbReference type="Gene3D" id="3.10.20.370">
    <property type="match status" value="1"/>
</dbReference>
<feature type="non-terminal residue" evidence="17">
    <location>
        <position position="1"/>
    </location>
</feature>
<evidence type="ECO:0000256" key="11">
    <source>
        <dbReference type="ARBA" id="ARBA00023172"/>
    </source>
</evidence>
<dbReference type="Gene3D" id="2.40.50.40">
    <property type="match status" value="1"/>
</dbReference>
<keyword evidence="9" id="KW-0548">Nucleotidyltransferase</keyword>
<evidence type="ECO:0000256" key="13">
    <source>
        <dbReference type="ARBA" id="ARBA00023268"/>
    </source>
</evidence>
<dbReference type="FunCoup" id="A0A0D2UQZ6">
    <property type="interactions" value="2"/>
</dbReference>
<dbReference type="Pfam" id="PF17921">
    <property type="entry name" value="Integrase_H2C2"/>
    <property type="match status" value="1"/>
</dbReference>
<sequence length="779" mass="88211">IGVVFYLDDILIHSDTLENHVPLVRRVFTILRDNQLYVKLEKSVFHSDSVLFLGYIVSKDGVKIDPAKLSAVLNWPVPETVHAVQKFLGFANYYRRFIKNFSGVITPITKLLGKDVPFKWTPECDSAFAFLKHSFTSAPVLAYPDPSKPFILETDASDFALGAILSQLDDNGVAHPVAFHSRKFTGSELAWNIYDKELCPIVESFKVFRHYLLGAKVPVKVITDHKNIEFWSTARLLNPRQTRWAQVLADFFFLVYHRAGTLHTLPDALSRSSSTGVGDPKVKTPTTMFPEKLLIAVMSDDFLSRVRQALATDILALEIAEDPSRFPKFTTKDDLLYFKSALYIPDSADLRSLVLESRHDSYAAGHFGIRKTIELVQRDYYWPKMHDTIQHYVESCETCIRSKTSSHKPYGLLKPLPIAEHPWKSISMDFITQLPPSNSFDAICVVVDRLTKMAHFMPCTTRINALGTADLLIRRVFLYHGLPDDIVSDRGSVFVSHLWNHLFTSLNTKINLSTAYHPQSDGQTEAINRILEQYLRCFISAGQDNWSDLLHLAEFAYNSSVQSSTGVSPFHANFGFNPRFDFSPALTPSPDATSLLAHISDVQANVRDHLKSAVSAYTKHANKHRIPPPDFQVGDQVLLSTSNIRSLNKLHPKWIGPFPIASKVNDVAFTLSLPSDLKIHPTFHVSLLKQFRSSPGSSRPQPFPYSEIVDGEILYKVSDILDVERRGDDFFYLCRWEGFSPSDTTWEPLSQLSNLLVLVRDFHRKFPRKPKPAARLLYS</sequence>
<dbReference type="AlphaFoldDB" id="A0A0D2UQZ6"/>
<keyword evidence="5" id="KW-0378">Hydrolase</keyword>
<dbReference type="GO" id="GO:0003887">
    <property type="term" value="F:DNA-directed DNA polymerase activity"/>
    <property type="evidence" value="ECO:0007669"/>
    <property type="project" value="UniProtKB-KW"/>
</dbReference>
<dbReference type="Gene3D" id="3.30.70.270">
    <property type="match status" value="2"/>
</dbReference>
<evidence type="ECO:0000313" key="17">
    <source>
        <dbReference type="EMBL" id="KJE97446.1"/>
    </source>
</evidence>
<keyword evidence="8" id="KW-0695">RNA-directed DNA polymerase</keyword>
<dbReference type="CDD" id="cd00024">
    <property type="entry name" value="CD_CSD"/>
    <property type="match status" value="1"/>
</dbReference>
<dbReference type="SMART" id="SM00298">
    <property type="entry name" value="CHROMO"/>
    <property type="match status" value="1"/>
</dbReference>
<keyword evidence="3" id="KW-0479">Metal-binding</keyword>
<dbReference type="FunFam" id="3.10.20.370:FF:000001">
    <property type="entry name" value="Retrovirus-related Pol polyprotein from transposon 17.6-like protein"/>
    <property type="match status" value="1"/>
</dbReference>
<evidence type="ECO:0000256" key="12">
    <source>
        <dbReference type="ARBA" id="ARBA00023242"/>
    </source>
</evidence>
<dbReference type="PhylomeDB" id="A0A0D2UQZ6"/>
<dbReference type="InterPro" id="IPR023779">
    <property type="entry name" value="Chromodomain_CS"/>
</dbReference>
<dbReference type="GO" id="GO:0003964">
    <property type="term" value="F:RNA-directed DNA polymerase activity"/>
    <property type="evidence" value="ECO:0007669"/>
    <property type="project" value="UniProtKB-KW"/>
</dbReference>
<dbReference type="InterPro" id="IPR000477">
    <property type="entry name" value="RT_dom"/>
</dbReference>
<feature type="domain" description="Chromo" evidence="14">
    <location>
        <begin position="715"/>
        <end position="774"/>
    </location>
</feature>
<dbReference type="SUPFAM" id="SSF56672">
    <property type="entry name" value="DNA/RNA polymerases"/>
    <property type="match status" value="1"/>
</dbReference>
<dbReference type="GO" id="GO:0015074">
    <property type="term" value="P:DNA integration"/>
    <property type="evidence" value="ECO:0007669"/>
    <property type="project" value="UniProtKB-KW"/>
</dbReference>
<dbReference type="FunFam" id="3.30.420.10:FF:000032">
    <property type="entry name" value="Retrovirus-related Pol polyprotein from transposon 297-like Protein"/>
    <property type="match status" value="1"/>
</dbReference>
<dbReference type="Pfam" id="PF17919">
    <property type="entry name" value="RT_RNaseH_2"/>
    <property type="match status" value="1"/>
</dbReference>
<evidence type="ECO:0000256" key="2">
    <source>
        <dbReference type="ARBA" id="ARBA00022670"/>
    </source>
</evidence>
<dbReference type="PROSITE" id="PS50013">
    <property type="entry name" value="CHROMO_2"/>
    <property type="match status" value="1"/>
</dbReference>
<evidence type="ECO:0000259" key="16">
    <source>
        <dbReference type="PROSITE" id="PS50994"/>
    </source>
</evidence>
<dbReference type="InterPro" id="IPR036397">
    <property type="entry name" value="RNaseH_sf"/>
</dbReference>
<evidence type="ECO:0000259" key="14">
    <source>
        <dbReference type="PROSITE" id="PS50013"/>
    </source>
</evidence>
<dbReference type="InterPro" id="IPR041577">
    <property type="entry name" value="RT_RNaseH_2"/>
</dbReference>
<dbReference type="InParanoid" id="A0A0D2UQZ6"/>
<gene>
    <name evidence="17" type="ORF">CAOG_009075</name>
</gene>
<dbReference type="InterPro" id="IPR000953">
    <property type="entry name" value="Chromo/chromo_shadow_dom"/>
</dbReference>
<protein>
    <submittedName>
        <fullName evidence="17">Uncharacterized protein</fullName>
    </submittedName>
</protein>
<dbReference type="Proteomes" id="UP000008743">
    <property type="component" value="Unassembled WGS sequence"/>
</dbReference>
<evidence type="ECO:0000256" key="1">
    <source>
        <dbReference type="ARBA" id="ARBA00004123"/>
    </source>
</evidence>
<dbReference type="SUPFAM" id="SSF53098">
    <property type="entry name" value="Ribonuclease H-like"/>
    <property type="match status" value="1"/>
</dbReference>
<keyword evidence="9" id="KW-0239">DNA-directed DNA polymerase</keyword>
<dbReference type="PANTHER" id="PTHR37984:SF5">
    <property type="entry name" value="PROTEIN NYNRIN-LIKE"/>
    <property type="match status" value="1"/>
</dbReference>
<dbReference type="Gene3D" id="3.30.420.10">
    <property type="entry name" value="Ribonuclease H-like superfamily/Ribonuclease H"/>
    <property type="match status" value="1"/>
</dbReference>
<evidence type="ECO:0000256" key="6">
    <source>
        <dbReference type="ARBA" id="ARBA00022842"/>
    </source>
</evidence>
<dbReference type="InterPro" id="IPR050951">
    <property type="entry name" value="Retrovirus_Pol_polyprotein"/>
</dbReference>
<keyword evidence="2" id="KW-0645">Protease</keyword>
<dbReference type="GO" id="GO:0006310">
    <property type="term" value="P:DNA recombination"/>
    <property type="evidence" value="ECO:0007669"/>
    <property type="project" value="UniProtKB-KW"/>
</dbReference>
<dbReference type="InterPro" id="IPR023780">
    <property type="entry name" value="Chromo_domain"/>
</dbReference>
<evidence type="ECO:0000256" key="3">
    <source>
        <dbReference type="ARBA" id="ARBA00022723"/>
    </source>
</evidence>
<proteinExistence type="predicted"/>
<feature type="domain" description="Integrase catalytic" evidence="16">
    <location>
        <begin position="418"/>
        <end position="577"/>
    </location>
</feature>
<accession>A0A0D2UQZ6</accession>
<evidence type="ECO:0000313" key="18">
    <source>
        <dbReference type="Proteomes" id="UP000008743"/>
    </source>
</evidence>
<evidence type="ECO:0000256" key="5">
    <source>
        <dbReference type="ARBA" id="ARBA00022801"/>
    </source>
</evidence>
<dbReference type="InterPro" id="IPR041588">
    <property type="entry name" value="Integrase_H2C2"/>
</dbReference>
<keyword evidence="12" id="KW-0539">Nucleus</keyword>
<dbReference type="SUPFAM" id="SSF54160">
    <property type="entry name" value="Chromo domain-like"/>
    <property type="match status" value="1"/>
</dbReference>
<dbReference type="PROSITE" id="PS50994">
    <property type="entry name" value="INTEGRASE"/>
    <property type="match status" value="1"/>
</dbReference>
<organism evidence="17 18">
    <name type="scientific">Capsaspora owczarzaki (strain ATCC 30864)</name>
    <dbReference type="NCBI Taxonomy" id="595528"/>
    <lineage>
        <taxon>Eukaryota</taxon>
        <taxon>Filasterea</taxon>
        <taxon>Capsaspora</taxon>
    </lineage>
</organism>
<dbReference type="Pfam" id="PF24626">
    <property type="entry name" value="SH3_Tf2-1"/>
    <property type="match status" value="1"/>
</dbReference>
<dbReference type="FunFam" id="1.10.340.70:FF:000001">
    <property type="entry name" value="Retrovirus-related Pol polyprotein from transposon gypsy-like Protein"/>
    <property type="match status" value="1"/>
</dbReference>
<evidence type="ECO:0000256" key="8">
    <source>
        <dbReference type="ARBA" id="ARBA00022918"/>
    </source>
</evidence>
<dbReference type="Pfam" id="PF00078">
    <property type="entry name" value="RVT_1"/>
    <property type="match status" value="1"/>
</dbReference>
<dbReference type="Pfam" id="PF00665">
    <property type="entry name" value="rve"/>
    <property type="match status" value="1"/>
</dbReference>
<evidence type="ECO:0000256" key="7">
    <source>
        <dbReference type="ARBA" id="ARBA00022908"/>
    </source>
</evidence>
<dbReference type="GO" id="GO:0003677">
    <property type="term" value="F:DNA binding"/>
    <property type="evidence" value="ECO:0007669"/>
    <property type="project" value="UniProtKB-KW"/>
</dbReference>
<name>A0A0D2UQZ6_CAPO3</name>
<dbReference type="InterPro" id="IPR056924">
    <property type="entry name" value="SH3_Tf2-1"/>
</dbReference>
<dbReference type="InterPro" id="IPR043502">
    <property type="entry name" value="DNA/RNA_pol_sf"/>
</dbReference>
<dbReference type="InterPro" id="IPR043128">
    <property type="entry name" value="Rev_trsase/Diguanyl_cyclase"/>
</dbReference>
<dbReference type="CDD" id="cd09274">
    <property type="entry name" value="RNase_HI_RT_Ty3"/>
    <property type="match status" value="1"/>
</dbReference>
<evidence type="ECO:0000256" key="4">
    <source>
        <dbReference type="ARBA" id="ARBA00022750"/>
    </source>
</evidence>
<keyword evidence="11" id="KW-0233">DNA recombination</keyword>
<keyword evidence="4" id="KW-0064">Aspartyl protease</keyword>
<dbReference type="Pfam" id="PF00385">
    <property type="entry name" value="Chromo"/>
    <property type="match status" value="1"/>
</dbReference>
<dbReference type="GO" id="GO:0004190">
    <property type="term" value="F:aspartic-type endopeptidase activity"/>
    <property type="evidence" value="ECO:0007669"/>
    <property type="project" value="UniProtKB-KW"/>
</dbReference>
<dbReference type="GO" id="GO:0005634">
    <property type="term" value="C:nucleus"/>
    <property type="evidence" value="ECO:0007669"/>
    <property type="project" value="UniProtKB-SubCell"/>
</dbReference>
<feature type="domain" description="Reverse transcriptase" evidence="15">
    <location>
        <begin position="1"/>
        <end position="57"/>
    </location>
</feature>
<dbReference type="EMBL" id="KE346374">
    <property type="protein sequence ID" value="KJE97446.1"/>
    <property type="molecule type" value="Genomic_DNA"/>
</dbReference>
<keyword evidence="13" id="KW-0511">Multifunctional enzyme</keyword>
<dbReference type="GO" id="GO:0006508">
    <property type="term" value="P:proteolysis"/>
    <property type="evidence" value="ECO:0007669"/>
    <property type="project" value="UniProtKB-KW"/>
</dbReference>